<reference evidence="1" key="1">
    <citation type="journal article" date="2023" name="Science">
        <title>Genome structures resolve the early diversification of teleost fishes.</title>
        <authorList>
            <person name="Parey E."/>
            <person name="Louis A."/>
            <person name="Montfort J."/>
            <person name="Bouchez O."/>
            <person name="Roques C."/>
            <person name="Iampietro C."/>
            <person name="Lluch J."/>
            <person name="Castinel A."/>
            <person name="Donnadieu C."/>
            <person name="Desvignes T."/>
            <person name="Floi Bucao C."/>
            <person name="Jouanno E."/>
            <person name="Wen M."/>
            <person name="Mejri S."/>
            <person name="Dirks R."/>
            <person name="Jansen H."/>
            <person name="Henkel C."/>
            <person name="Chen W.J."/>
            <person name="Zahm M."/>
            <person name="Cabau C."/>
            <person name="Klopp C."/>
            <person name="Thompson A.W."/>
            <person name="Robinson-Rechavi M."/>
            <person name="Braasch I."/>
            <person name="Lecointre G."/>
            <person name="Bobe J."/>
            <person name="Postlethwait J.H."/>
            <person name="Berthelot C."/>
            <person name="Roest Crollius H."/>
            <person name="Guiguen Y."/>
        </authorList>
    </citation>
    <scope>NUCLEOTIDE SEQUENCE</scope>
    <source>
        <strain evidence="1">WJC10195</strain>
    </source>
</reference>
<protein>
    <submittedName>
        <fullName evidence="1">Uncharacterized protein</fullName>
    </submittedName>
</protein>
<comment type="caution">
    <text evidence="1">The sequence shown here is derived from an EMBL/GenBank/DDBJ whole genome shotgun (WGS) entry which is preliminary data.</text>
</comment>
<gene>
    <name evidence="1" type="ORF">SKAU_G00239380</name>
</gene>
<proteinExistence type="predicted"/>
<dbReference type="EMBL" id="JAINUF010000008">
    <property type="protein sequence ID" value="KAJ8352462.1"/>
    <property type="molecule type" value="Genomic_DNA"/>
</dbReference>
<evidence type="ECO:0000313" key="1">
    <source>
        <dbReference type="EMBL" id="KAJ8352462.1"/>
    </source>
</evidence>
<keyword evidence="2" id="KW-1185">Reference proteome</keyword>
<evidence type="ECO:0000313" key="2">
    <source>
        <dbReference type="Proteomes" id="UP001152622"/>
    </source>
</evidence>
<dbReference type="SUPFAM" id="SSF47353">
    <property type="entry name" value="Retrovirus capsid dimerization domain-like"/>
    <property type="match status" value="1"/>
</dbReference>
<dbReference type="Proteomes" id="UP001152622">
    <property type="component" value="Chromosome 8"/>
</dbReference>
<organism evidence="1 2">
    <name type="scientific">Synaphobranchus kaupii</name>
    <name type="common">Kaup's arrowtooth eel</name>
    <dbReference type="NCBI Taxonomy" id="118154"/>
    <lineage>
        <taxon>Eukaryota</taxon>
        <taxon>Metazoa</taxon>
        <taxon>Chordata</taxon>
        <taxon>Craniata</taxon>
        <taxon>Vertebrata</taxon>
        <taxon>Euteleostomi</taxon>
        <taxon>Actinopterygii</taxon>
        <taxon>Neopterygii</taxon>
        <taxon>Teleostei</taxon>
        <taxon>Anguilliformes</taxon>
        <taxon>Synaphobranchidae</taxon>
        <taxon>Synaphobranchus</taxon>
    </lineage>
</organism>
<dbReference type="AlphaFoldDB" id="A0A9Q1F763"/>
<dbReference type="OrthoDB" id="10000497at2759"/>
<sequence length="363" mass="40770">MLELARLEVDRQEVALDRWIAAFKVFDWEELRELILLEQFKNSAPKNVEIYLSERNIVTTRTAAILRRGDGSTKPVVLLMSDVGPSSDIEEGSVPTKVPPPIYDAFTSHGTMSVTSEGEETSVTILRNTGAAQSLLLQGAMDLPDSTSKNRAALLEGVDEEVEAVPHWACNIAKKNLATANECMKQQYDRKAVPRSFNVGDQVLMLMLLGGEKLGTCFKGPNPILKKVGGCNYVVSMPDCRLKTRLCHINLLKQYVERTPGTPICYSAVAPPEVEGEEFVHSHPEPVSAKLQNTQTCDQLGEQLSYLTESQRRDIVQLVEVYPDLFKDTPRLGVERWRWVMRLPLNNILIGLRHIKEPWCRTR</sequence>
<accession>A0A9Q1F763</accession>
<name>A0A9Q1F763_SYNKA</name>